<dbReference type="GO" id="GO:0048038">
    <property type="term" value="F:quinone binding"/>
    <property type="evidence" value="ECO:0007669"/>
    <property type="project" value="TreeGrafter"/>
</dbReference>
<evidence type="ECO:0000313" key="2">
    <source>
        <dbReference type="EMBL" id="KAJ7633117.1"/>
    </source>
</evidence>
<dbReference type="InterPro" id="IPR002347">
    <property type="entry name" value="SDR_fam"/>
</dbReference>
<evidence type="ECO:0000256" key="1">
    <source>
        <dbReference type="ARBA" id="ARBA00006484"/>
    </source>
</evidence>
<dbReference type="Proteomes" id="UP001221142">
    <property type="component" value="Unassembled WGS sequence"/>
</dbReference>
<reference evidence="2" key="1">
    <citation type="submission" date="2023-03" db="EMBL/GenBank/DDBJ databases">
        <title>Massive genome expansion in bonnet fungi (Mycena s.s.) driven by repeated elements and novel gene families across ecological guilds.</title>
        <authorList>
            <consortium name="Lawrence Berkeley National Laboratory"/>
            <person name="Harder C.B."/>
            <person name="Miyauchi S."/>
            <person name="Viragh M."/>
            <person name="Kuo A."/>
            <person name="Thoen E."/>
            <person name="Andreopoulos B."/>
            <person name="Lu D."/>
            <person name="Skrede I."/>
            <person name="Drula E."/>
            <person name="Henrissat B."/>
            <person name="Morin E."/>
            <person name="Kohler A."/>
            <person name="Barry K."/>
            <person name="LaButti K."/>
            <person name="Morin E."/>
            <person name="Salamov A."/>
            <person name="Lipzen A."/>
            <person name="Mereny Z."/>
            <person name="Hegedus B."/>
            <person name="Baldrian P."/>
            <person name="Stursova M."/>
            <person name="Weitz H."/>
            <person name="Taylor A."/>
            <person name="Grigoriev I.V."/>
            <person name="Nagy L.G."/>
            <person name="Martin F."/>
            <person name="Kauserud H."/>
        </authorList>
    </citation>
    <scope>NUCLEOTIDE SEQUENCE</scope>
    <source>
        <strain evidence="2">9284</strain>
    </source>
</reference>
<comment type="similarity">
    <text evidence="1">Belongs to the short-chain dehydrogenases/reductases (SDR) family.</text>
</comment>
<protein>
    <submittedName>
        <fullName evidence="2">NAD(P)-binding protein</fullName>
    </submittedName>
</protein>
<name>A0AAD7BXS9_9AGAR</name>
<dbReference type="GO" id="GO:0006633">
    <property type="term" value="P:fatty acid biosynthetic process"/>
    <property type="evidence" value="ECO:0007669"/>
    <property type="project" value="TreeGrafter"/>
</dbReference>
<organism evidence="2 3">
    <name type="scientific">Roridomyces roridus</name>
    <dbReference type="NCBI Taxonomy" id="1738132"/>
    <lineage>
        <taxon>Eukaryota</taxon>
        <taxon>Fungi</taxon>
        <taxon>Dikarya</taxon>
        <taxon>Basidiomycota</taxon>
        <taxon>Agaricomycotina</taxon>
        <taxon>Agaricomycetes</taxon>
        <taxon>Agaricomycetidae</taxon>
        <taxon>Agaricales</taxon>
        <taxon>Marasmiineae</taxon>
        <taxon>Mycenaceae</taxon>
        <taxon>Roridomyces</taxon>
    </lineage>
</organism>
<dbReference type="InterPro" id="IPR036291">
    <property type="entry name" value="NAD(P)-bd_dom_sf"/>
</dbReference>
<dbReference type="PANTHER" id="PTHR42760">
    <property type="entry name" value="SHORT-CHAIN DEHYDROGENASES/REDUCTASES FAMILY MEMBER"/>
    <property type="match status" value="1"/>
</dbReference>
<evidence type="ECO:0000313" key="3">
    <source>
        <dbReference type="Proteomes" id="UP001221142"/>
    </source>
</evidence>
<dbReference type="FunFam" id="3.40.50.720:FF:000084">
    <property type="entry name" value="Short-chain dehydrogenase reductase"/>
    <property type="match status" value="2"/>
</dbReference>
<dbReference type="EMBL" id="JARKIF010000008">
    <property type="protein sequence ID" value="KAJ7633117.1"/>
    <property type="molecule type" value="Genomic_DNA"/>
</dbReference>
<dbReference type="AlphaFoldDB" id="A0AAD7BXS9"/>
<proteinExistence type="inferred from homology"/>
<keyword evidence="3" id="KW-1185">Reference proteome</keyword>
<comment type="caution">
    <text evidence="2">The sequence shown here is derived from an EMBL/GenBank/DDBJ whole genome shotgun (WGS) entry which is preliminary data.</text>
</comment>
<dbReference type="PRINTS" id="PR00081">
    <property type="entry name" value="GDHRDH"/>
</dbReference>
<gene>
    <name evidence="2" type="ORF">FB45DRAFT_832590</name>
</gene>
<accession>A0AAD7BXS9</accession>
<dbReference type="PANTHER" id="PTHR42760:SF121">
    <property type="entry name" value="3-OXOACYL-(ACYL-CARRIER-PROTEIN) REDUCTASE"/>
    <property type="match status" value="1"/>
</dbReference>
<dbReference type="Gene3D" id="3.40.50.720">
    <property type="entry name" value="NAD(P)-binding Rossmann-like Domain"/>
    <property type="match status" value="2"/>
</dbReference>
<dbReference type="GO" id="GO:0016616">
    <property type="term" value="F:oxidoreductase activity, acting on the CH-OH group of donors, NAD or NADP as acceptor"/>
    <property type="evidence" value="ECO:0007669"/>
    <property type="project" value="TreeGrafter"/>
</dbReference>
<dbReference type="PRINTS" id="PR00080">
    <property type="entry name" value="SDRFAMILY"/>
</dbReference>
<dbReference type="SUPFAM" id="SSF51735">
    <property type="entry name" value="NAD(P)-binding Rossmann-fold domains"/>
    <property type="match status" value="2"/>
</dbReference>
<dbReference type="Pfam" id="PF13561">
    <property type="entry name" value="adh_short_C2"/>
    <property type="match status" value="2"/>
</dbReference>
<sequence length="556" mass="59430">MAQVSNLYPTMTTPTPTRVAFITGAAQGLGRAIALRLASDGLDIALNDLPSSLPALNDLAAEISEKYQGRRAAVFTGDVRQEAEVKDMVEGAVSELGRLDVMVANAGVSRKRETVADATVEEWERMWEVNIRGVLLCYKYGARQMIKQGEGGRIIGASSICGLRGYANFGPYCLSKAAVRSLTQTTALELREHNITVNAYAPGVIHTAMTSLEADTSPASIVKHLLKVSDFRTGQPTDVAQVVSFLASTESHFITGQTISQLLLEKCQQRTMHSSSRNKDDFTPRNSGAFVPHLTMTTPTRVALITGAAQGLGRAIALRLASDGLDVALNDLPSSLPALKDLAAEISGTYQGRRAAVLTGDVRQEAEVEAMVESVVSELGRLDVVSSSGPISTSIQPLLSIAATVEEWEKLWEINIRGVLLCYKYGARQMIKQGEGGRIIGMSNALTRSNVVTPPLHLAASPISKAAVRSLTQTTALELREHNITVNAYAPGVIHTPFSSTEADTTPSSVVKQLLKVNDFRVGQPTDVAQVVSFLASTESHFVTGQTISVDDGVSA</sequence>